<dbReference type="PANTHER" id="PTHR33640">
    <property type="entry name" value="TRANSMEMBRANE PROTEIN"/>
    <property type="match status" value="1"/>
</dbReference>
<dbReference type="AlphaFoldDB" id="A0A6A3AVW9"/>
<organism evidence="2 3">
    <name type="scientific">Hibiscus syriacus</name>
    <name type="common">Rose of Sharon</name>
    <dbReference type="NCBI Taxonomy" id="106335"/>
    <lineage>
        <taxon>Eukaryota</taxon>
        <taxon>Viridiplantae</taxon>
        <taxon>Streptophyta</taxon>
        <taxon>Embryophyta</taxon>
        <taxon>Tracheophyta</taxon>
        <taxon>Spermatophyta</taxon>
        <taxon>Magnoliopsida</taxon>
        <taxon>eudicotyledons</taxon>
        <taxon>Gunneridae</taxon>
        <taxon>Pentapetalae</taxon>
        <taxon>rosids</taxon>
        <taxon>malvids</taxon>
        <taxon>Malvales</taxon>
        <taxon>Malvaceae</taxon>
        <taxon>Malvoideae</taxon>
        <taxon>Hibiscus</taxon>
    </lineage>
</organism>
<dbReference type="PANTHER" id="PTHR33640:SF34">
    <property type="entry name" value="PROTEIN, PUTATIVE-RELATED"/>
    <property type="match status" value="1"/>
</dbReference>
<keyword evidence="1" id="KW-0812">Transmembrane</keyword>
<name>A0A6A3AVW9_HIBSY</name>
<evidence type="ECO:0000313" key="2">
    <source>
        <dbReference type="EMBL" id="KAE8707933.1"/>
    </source>
</evidence>
<keyword evidence="1" id="KW-1133">Transmembrane helix</keyword>
<dbReference type="Proteomes" id="UP000436088">
    <property type="component" value="Unassembled WGS sequence"/>
</dbReference>
<comment type="caution">
    <text evidence="2">The sequence shown here is derived from an EMBL/GenBank/DDBJ whole genome shotgun (WGS) entry which is preliminary data.</text>
</comment>
<reference evidence="2" key="1">
    <citation type="submission" date="2019-09" db="EMBL/GenBank/DDBJ databases">
        <title>Draft genome information of white flower Hibiscus syriacus.</title>
        <authorList>
            <person name="Kim Y.-M."/>
        </authorList>
    </citation>
    <scope>NUCLEOTIDE SEQUENCE [LARGE SCALE GENOMIC DNA]</scope>
    <source>
        <strain evidence="2">YM2019G1</strain>
    </source>
</reference>
<gene>
    <name evidence="2" type="ORF">F3Y22_tig00110368pilonHSYRG00013</name>
</gene>
<evidence type="ECO:0000313" key="3">
    <source>
        <dbReference type="Proteomes" id="UP000436088"/>
    </source>
</evidence>
<dbReference type="OrthoDB" id="1082160at2759"/>
<feature type="transmembrane region" description="Helical" evidence="1">
    <location>
        <begin position="67"/>
        <end position="85"/>
    </location>
</feature>
<feature type="transmembrane region" description="Helical" evidence="1">
    <location>
        <begin position="28"/>
        <end position="47"/>
    </location>
</feature>
<accession>A0A6A3AVW9</accession>
<protein>
    <submittedName>
        <fullName evidence="2">CYP722 protein</fullName>
    </submittedName>
</protein>
<keyword evidence="1" id="KW-0472">Membrane</keyword>
<dbReference type="EMBL" id="VEPZ02000954">
    <property type="protein sequence ID" value="KAE8707933.1"/>
    <property type="molecule type" value="Genomic_DNA"/>
</dbReference>
<sequence length="268" mass="30076">MASFDFDIVKAEKEDALRRYNMEKKMKIELRLVGFLLTFFLLPRSWFPGTLAVAGDFLRLFVCTFNKSLYTFILVNLIVVVVYILSSQKQAQKQPTITDIYDEFVCNSRRSIAISAATTDVPATEETMVDKEIIFEEKAAPFSPEKELETTVDSDTIGETNISLSPVKQLTTTMDRTVLAKPNSAVSSAELGEYEHGRTLSMVSESMDGEVMNSDIESTGKSMGEMSNEEFQLVIDSFIAERKKSLLQENTAHETGRELECMPVVVNN</sequence>
<evidence type="ECO:0000256" key="1">
    <source>
        <dbReference type="SAM" id="Phobius"/>
    </source>
</evidence>
<keyword evidence="3" id="KW-1185">Reference proteome</keyword>
<proteinExistence type="predicted"/>